<proteinExistence type="inferred from homology"/>
<feature type="signal peptide" evidence="8">
    <location>
        <begin position="1"/>
        <end position="29"/>
    </location>
</feature>
<organism evidence="9 10">
    <name type="scientific">Escallonia herrerae</name>
    <dbReference type="NCBI Taxonomy" id="1293975"/>
    <lineage>
        <taxon>Eukaryota</taxon>
        <taxon>Viridiplantae</taxon>
        <taxon>Streptophyta</taxon>
        <taxon>Embryophyta</taxon>
        <taxon>Tracheophyta</taxon>
        <taxon>Spermatophyta</taxon>
        <taxon>Magnoliopsida</taxon>
        <taxon>eudicotyledons</taxon>
        <taxon>Gunneridae</taxon>
        <taxon>Pentapetalae</taxon>
        <taxon>asterids</taxon>
        <taxon>campanulids</taxon>
        <taxon>Escalloniales</taxon>
        <taxon>Escalloniaceae</taxon>
        <taxon>Escallonia</taxon>
    </lineage>
</organism>
<dbReference type="FunFam" id="1.25.40.10:FF:000344">
    <property type="entry name" value="Pentatricopeptide repeat-containing protein"/>
    <property type="match status" value="1"/>
</dbReference>
<comment type="pathway">
    <text evidence="1">Glycan metabolism; pectin biosynthesis.</text>
</comment>
<dbReference type="Gene3D" id="3.90.550.10">
    <property type="entry name" value="Spore Coat Polysaccharide Biosynthesis Protein SpsA, Chain A"/>
    <property type="match status" value="1"/>
</dbReference>
<dbReference type="Gene3D" id="1.25.40.10">
    <property type="entry name" value="Tetratricopeptide repeat domain"/>
    <property type="match status" value="3"/>
</dbReference>
<dbReference type="FunFam" id="1.25.40.10:FF:000227">
    <property type="entry name" value="Pentatricopeptide repeat-containing protein At3g13880"/>
    <property type="match status" value="1"/>
</dbReference>
<evidence type="ECO:0000313" key="9">
    <source>
        <dbReference type="EMBL" id="KAK3020928.1"/>
    </source>
</evidence>
<dbReference type="InterPro" id="IPR029044">
    <property type="entry name" value="Nucleotide-diphossugar_trans"/>
</dbReference>
<evidence type="ECO:0000313" key="10">
    <source>
        <dbReference type="Proteomes" id="UP001188597"/>
    </source>
</evidence>
<feature type="repeat" description="PPR" evidence="6">
    <location>
        <begin position="989"/>
        <end position="1023"/>
    </location>
</feature>
<dbReference type="InterPro" id="IPR046848">
    <property type="entry name" value="E_motif"/>
</dbReference>
<sequence>MGGRCRKLLTSLCLLTIFIFVVMIDIALAGADVSDTSTVMGAQALGGYIKMHTCLNRLIFLFIQGIDIVVTYTDTSGAVRIRRVKSTDLSASWVWKNPLDENHDQTERSKSRSLVDPFEPETRFEESREDFTAEHSAGGNMPHAQLFPMPHAQLFPMHPAKLKRRMLRQQRRDRRTADLIRQDKEIDNQMQAAAIDQAKELDTSTKGKYSIWRKEYDNPNSDSTLKLMHDQIIMAKAYASIAKAKNKSNLYDSLILHSRKSQVAIGEAISDAELQPSALDRAKQMGRILSLAKDQLYDCMTVARKLRAMLQSAEVNVNLLKKKSTFLTQLAAKTLPKPLHCLPLLLTADYFLLGYENKGFPKNKKFEDPSLYHYAIFSDNVLATSVVVNSTVLHANEPENHVFHIVTDKLNFAAMKMWFLVNPPANAVVQVENVDDFTWLNVSYCPVLRQLESARMKEYYFKAHQASSLTAGSDNLKYRNPKYLSMLNHLRFYLPEVYPKLDRILFLDDDIVVQKDLTPLWSVDLRGMVNGAVETCKESFHRFDKYLNFSNPKISENFDPSACGWAFGMNMFDLKEWRKRDITGIYHGWQDMNEDRTLWKLGTLPPGLITFYNLTHPLDRSWHVLGLGYDPALNQTEIENAAVIHYNGNYKPWLDLAITKYRSYWTEYKVEWGIHGRCLMRCLTEMSFLGVMIGGHVQSGEADVALGLFKEMLSAVGVSVDGQTMVSALKACTSLVDLCIGRVIHGFVICRGLDYDVFVGNSLIDMYSKCNESDCACKVFSEMPQKNIVSWNSLLSGFVHNEKHWNALTLFDSMGKARIEADSVTLVNLLQVSKCFVDPFHCKFIHSMVVRRGHESNELVINSLIDAYAKCNLINFSWELFNRMKRRDTVTWSTMIAGFTHCGMPDEAIAVFSEMNRVHVKVNSVTMLNLLEACSSSAELKRSKWAHGVAIRRGFATEVAVGTAILDMYSSCGEIEATRKAFDQISQKNIVSWSAMVAAYGMNGLARDALAALADMRLHGLKPNPVTTLSVLSACSHGGLIEEGLAFFEELIEDCGDKLRLGHYSCMVDLLGRAGKLDTAMSMMEKIPDRLKPGASAWGALLSACRKYGNSELGAEAASRVLELEPSNSAGYLLASNMYAAGGSWVDAARMRWLVKEKGVMLVAGYSLVHINNKACRFVAGDKRQPFSDETSHVVEQLHECMTTGEMDDEASSEMFDSCL</sequence>
<protein>
    <submittedName>
        <fullName evidence="9">Uncharacterized protein</fullName>
    </submittedName>
</protein>
<keyword evidence="10" id="KW-1185">Reference proteome</keyword>
<dbReference type="GO" id="GO:0016070">
    <property type="term" value="P:RNA metabolic process"/>
    <property type="evidence" value="ECO:0007669"/>
    <property type="project" value="UniProtKB-ARBA"/>
</dbReference>
<dbReference type="EMBL" id="JAVXUP010000788">
    <property type="protein sequence ID" value="KAK3020928.1"/>
    <property type="molecule type" value="Genomic_DNA"/>
</dbReference>
<dbReference type="Proteomes" id="UP001188597">
    <property type="component" value="Unassembled WGS sequence"/>
</dbReference>
<gene>
    <name evidence="9" type="ORF">RJ639_046584</name>
</gene>
<feature type="region of interest" description="Disordered" evidence="7">
    <location>
        <begin position="101"/>
        <end position="126"/>
    </location>
</feature>
<evidence type="ECO:0000256" key="7">
    <source>
        <dbReference type="SAM" id="MobiDB-lite"/>
    </source>
</evidence>
<evidence type="ECO:0000256" key="1">
    <source>
        <dbReference type="ARBA" id="ARBA00004877"/>
    </source>
</evidence>
<dbReference type="Pfam" id="PF20431">
    <property type="entry name" value="E_motif"/>
    <property type="match status" value="1"/>
</dbReference>
<evidence type="ECO:0000256" key="5">
    <source>
        <dbReference type="ARBA" id="ARBA00022737"/>
    </source>
</evidence>
<dbReference type="Pfam" id="PF01535">
    <property type="entry name" value="PPR"/>
    <property type="match status" value="6"/>
</dbReference>
<dbReference type="FunFam" id="1.25.40.10:FF:001093">
    <property type="entry name" value="Pentatricopeptide repeat-containing protein At2g34400"/>
    <property type="match status" value="1"/>
</dbReference>
<evidence type="ECO:0000256" key="4">
    <source>
        <dbReference type="ARBA" id="ARBA00022679"/>
    </source>
</evidence>
<comment type="caution">
    <text evidence="9">The sequence shown here is derived from an EMBL/GenBank/DDBJ whole genome shotgun (WGS) entry which is preliminary data.</text>
</comment>
<feature type="repeat" description="PPR" evidence="6">
    <location>
        <begin position="857"/>
        <end position="887"/>
    </location>
</feature>
<dbReference type="PANTHER" id="PTHR32116:SF76">
    <property type="entry name" value="GALACTURONOSYLTRANSFERASE 3-RELATED"/>
    <property type="match status" value="1"/>
</dbReference>
<reference evidence="9" key="1">
    <citation type="submission" date="2022-12" db="EMBL/GenBank/DDBJ databases">
        <title>Draft genome assemblies for two species of Escallonia (Escalloniales).</title>
        <authorList>
            <person name="Chanderbali A."/>
            <person name="Dervinis C."/>
            <person name="Anghel I."/>
            <person name="Soltis D."/>
            <person name="Soltis P."/>
            <person name="Zapata F."/>
        </authorList>
    </citation>
    <scope>NUCLEOTIDE SEQUENCE</scope>
    <source>
        <strain evidence="9">UCBG64.0493</strain>
        <tissue evidence="9">Leaf</tissue>
    </source>
</reference>
<comment type="similarity">
    <text evidence="2">Belongs to the glycosyltransferase 8 family.</text>
</comment>
<dbReference type="InterPro" id="IPR002885">
    <property type="entry name" value="PPR_rpt"/>
</dbReference>
<feature type="repeat" description="PPR" evidence="6">
    <location>
        <begin position="756"/>
        <end position="790"/>
    </location>
</feature>
<dbReference type="AlphaFoldDB" id="A0AA88W6U9"/>
<name>A0AA88W6U9_9ASTE</name>
<dbReference type="GO" id="GO:0047262">
    <property type="term" value="F:polygalacturonate 4-alpha-galacturonosyltransferase activity"/>
    <property type="evidence" value="ECO:0007669"/>
    <property type="project" value="InterPro"/>
</dbReference>
<keyword evidence="8" id="KW-0732">Signal</keyword>
<evidence type="ECO:0000256" key="2">
    <source>
        <dbReference type="ARBA" id="ARBA00006351"/>
    </source>
</evidence>
<dbReference type="InterPro" id="IPR011990">
    <property type="entry name" value="TPR-like_helical_dom_sf"/>
</dbReference>
<dbReference type="PANTHER" id="PTHR32116">
    <property type="entry name" value="GALACTURONOSYLTRANSFERASE 4-RELATED"/>
    <property type="match status" value="1"/>
</dbReference>
<dbReference type="InterPro" id="IPR029993">
    <property type="entry name" value="GAUT"/>
</dbReference>
<evidence type="ECO:0000256" key="8">
    <source>
        <dbReference type="SAM" id="SignalP"/>
    </source>
</evidence>
<accession>A0AA88W6U9</accession>
<feature type="repeat" description="PPR" evidence="6">
    <location>
        <begin position="888"/>
        <end position="922"/>
    </location>
</feature>
<feature type="chain" id="PRO_5041662264" evidence="8">
    <location>
        <begin position="30"/>
        <end position="1220"/>
    </location>
</feature>
<dbReference type="SUPFAM" id="SSF53448">
    <property type="entry name" value="Nucleotide-diphospho-sugar transferases"/>
    <property type="match status" value="1"/>
</dbReference>
<keyword evidence="4" id="KW-0808">Transferase</keyword>
<dbReference type="Pfam" id="PF13041">
    <property type="entry name" value="PPR_2"/>
    <property type="match status" value="1"/>
</dbReference>
<keyword evidence="5" id="KW-0677">Repeat</keyword>
<dbReference type="InterPro" id="IPR002495">
    <property type="entry name" value="Glyco_trans_8"/>
</dbReference>
<feature type="compositionally biased region" description="Basic and acidic residues" evidence="7">
    <location>
        <begin position="101"/>
        <end position="110"/>
    </location>
</feature>
<dbReference type="Pfam" id="PF01501">
    <property type="entry name" value="Glyco_transf_8"/>
    <property type="match status" value="1"/>
</dbReference>
<dbReference type="CDD" id="cd06429">
    <property type="entry name" value="GT8_like_1"/>
    <property type="match status" value="1"/>
</dbReference>
<evidence type="ECO:0000256" key="6">
    <source>
        <dbReference type="PROSITE-ProRule" id="PRU00708"/>
    </source>
</evidence>
<dbReference type="NCBIfam" id="TIGR00756">
    <property type="entry name" value="PPR"/>
    <property type="match status" value="3"/>
</dbReference>
<dbReference type="Pfam" id="PF25557">
    <property type="entry name" value="GAUT_1"/>
    <property type="match status" value="1"/>
</dbReference>
<keyword evidence="3" id="KW-0328">Glycosyltransferase</keyword>
<dbReference type="PROSITE" id="PS51375">
    <property type="entry name" value="PPR"/>
    <property type="match status" value="4"/>
</dbReference>
<evidence type="ECO:0000256" key="3">
    <source>
        <dbReference type="ARBA" id="ARBA00022676"/>
    </source>
</evidence>